<reference evidence="2 3" key="1">
    <citation type="submission" date="2024-09" db="EMBL/GenBank/DDBJ databases">
        <title>Rethinking Asexuality: The Enigmatic Case of Functional Sexual Genes in Lepraria (Stereocaulaceae).</title>
        <authorList>
            <person name="Doellman M."/>
            <person name="Sun Y."/>
            <person name="Barcenas-Pena A."/>
            <person name="Lumbsch H.T."/>
            <person name="Grewe F."/>
        </authorList>
    </citation>
    <scope>NUCLEOTIDE SEQUENCE [LARGE SCALE GENOMIC DNA]</scope>
    <source>
        <strain evidence="2 3">Mercado 3170</strain>
    </source>
</reference>
<dbReference type="Proteomes" id="UP001590950">
    <property type="component" value="Unassembled WGS sequence"/>
</dbReference>
<gene>
    <name evidence="2" type="ORF">N7G274_000198</name>
</gene>
<feature type="region of interest" description="Disordered" evidence="1">
    <location>
        <begin position="51"/>
        <end position="164"/>
    </location>
</feature>
<evidence type="ECO:0000256" key="1">
    <source>
        <dbReference type="SAM" id="MobiDB-lite"/>
    </source>
</evidence>
<feature type="compositionally biased region" description="Polar residues" evidence="1">
    <location>
        <begin position="141"/>
        <end position="150"/>
    </location>
</feature>
<protein>
    <submittedName>
        <fullName evidence="2">Uncharacterized protein</fullName>
    </submittedName>
</protein>
<keyword evidence="3" id="KW-1185">Reference proteome</keyword>
<accession>A0ABR4ATV6</accession>
<evidence type="ECO:0000313" key="3">
    <source>
        <dbReference type="Proteomes" id="UP001590950"/>
    </source>
</evidence>
<dbReference type="EMBL" id="JBEFKJ010000001">
    <property type="protein sequence ID" value="KAL2048287.1"/>
    <property type="molecule type" value="Genomic_DNA"/>
</dbReference>
<sequence>MAGWKGKAFVRVKESRGGRPSWDPLLGGTWNYIRIPGGGRVDRAVVRERFRNGNRNQPRHVPPDFELEQGGVGEPQNAPLPAQDNHLPQGGGGQRRPPPEREGFDGNESEISSDGEPGGQVVEEPQAANPPSRRSRHGVLRNNNNANGSRQAAAASHVSRNQGNALDTQSIRSNATAPIHDEHSVHGSQIAANASVRSAVSNNTSLGRHGRRVAGGNAGPAPRVYAAAPGHLNAPVVRGVEGRGPLPHGQARFEEASRQGRRAASFFNADELRAWNEPVQLPPGMTREQLMEKLLAEPPHYPGPGRYNSGYGRFGV</sequence>
<comment type="caution">
    <text evidence="2">The sequence shown here is derived from an EMBL/GenBank/DDBJ whole genome shotgun (WGS) entry which is preliminary data.</text>
</comment>
<organism evidence="2 3">
    <name type="scientific">Stereocaulon virgatum</name>
    <dbReference type="NCBI Taxonomy" id="373712"/>
    <lineage>
        <taxon>Eukaryota</taxon>
        <taxon>Fungi</taxon>
        <taxon>Dikarya</taxon>
        <taxon>Ascomycota</taxon>
        <taxon>Pezizomycotina</taxon>
        <taxon>Lecanoromycetes</taxon>
        <taxon>OSLEUM clade</taxon>
        <taxon>Lecanoromycetidae</taxon>
        <taxon>Lecanorales</taxon>
        <taxon>Lecanorineae</taxon>
        <taxon>Stereocaulaceae</taxon>
        <taxon>Stereocaulon</taxon>
    </lineage>
</organism>
<name>A0ABR4ATV6_9LECA</name>
<proteinExistence type="predicted"/>
<evidence type="ECO:0000313" key="2">
    <source>
        <dbReference type="EMBL" id="KAL2048287.1"/>
    </source>
</evidence>